<accession>A7RIN3</accession>
<feature type="repeat" description="Filamin" evidence="2">
    <location>
        <begin position="188"/>
        <end position="260"/>
    </location>
</feature>
<dbReference type="InterPro" id="IPR017868">
    <property type="entry name" value="Filamin/ABP280_repeat-like"/>
</dbReference>
<dbReference type="Gene3D" id="2.60.40.10">
    <property type="entry name" value="Immunoglobulins"/>
    <property type="match status" value="1"/>
</dbReference>
<dbReference type="SUPFAM" id="SSF58113">
    <property type="entry name" value="Apolipoprotein A-I"/>
    <property type="match status" value="1"/>
</dbReference>
<dbReference type="InterPro" id="IPR001258">
    <property type="entry name" value="NHL_repeat"/>
</dbReference>
<evidence type="ECO:0000313" key="6">
    <source>
        <dbReference type="Proteomes" id="UP000001593"/>
    </source>
</evidence>
<reference evidence="5 6" key="1">
    <citation type="journal article" date="2007" name="Science">
        <title>Sea anemone genome reveals ancestral eumetazoan gene repertoire and genomic organization.</title>
        <authorList>
            <person name="Putnam N.H."/>
            <person name="Srivastava M."/>
            <person name="Hellsten U."/>
            <person name="Dirks B."/>
            <person name="Chapman J."/>
            <person name="Salamov A."/>
            <person name="Terry A."/>
            <person name="Shapiro H."/>
            <person name="Lindquist E."/>
            <person name="Kapitonov V.V."/>
            <person name="Jurka J."/>
            <person name="Genikhovich G."/>
            <person name="Grigoriev I.V."/>
            <person name="Lucas S.M."/>
            <person name="Steele R.E."/>
            <person name="Finnerty J.R."/>
            <person name="Technau U."/>
            <person name="Martindale M.Q."/>
            <person name="Rokhsar D.S."/>
        </authorList>
    </citation>
    <scope>NUCLEOTIDE SEQUENCE [LARGE SCALE GENOMIC DNA]</scope>
    <source>
        <strain evidence="6">CH2 X CH6</strain>
    </source>
</reference>
<keyword evidence="4" id="KW-0175">Coiled coil</keyword>
<dbReference type="InterPro" id="IPR014756">
    <property type="entry name" value="Ig_E-set"/>
</dbReference>
<evidence type="ECO:0000256" key="3">
    <source>
        <dbReference type="PROSITE-ProRule" id="PRU00504"/>
    </source>
</evidence>
<feature type="repeat" description="NHL" evidence="3">
    <location>
        <begin position="316"/>
        <end position="359"/>
    </location>
</feature>
<name>A7RIN3_NEMVE</name>
<gene>
    <name evidence="5" type="ORF">NEMVEDRAFT_v1g197682</name>
</gene>
<dbReference type="FunFam" id="2.60.40.10:FF:003905">
    <property type="match status" value="1"/>
</dbReference>
<evidence type="ECO:0000256" key="2">
    <source>
        <dbReference type="PROSITE-ProRule" id="PRU00087"/>
    </source>
</evidence>
<dbReference type="PANTHER" id="PTHR24104:SF48">
    <property type="entry name" value="PROTEIN WECH"/>
    <property type="match status" value="1"/>
</dbReference>
<dbReference type="PhylomeDB" id="A7RIN3"/>
<dbReference type="HOGENOM" id="CLU_483411_0_0_1"/>
<dbReference type="InParanoid" id="A7RIN3"/>
<proteinExistence type="predicted"/>
<evidence type="ECO:0000313" key="5">
    <source>
        <dbReference type="EMBL" id="EDO48748.1"/>
    </source>
</evidence>
<dbReference type="Gene3D" id="2.120.10.30">
    <property type="entry name" value="TolB, C-terminal domain"/>
    <property type="match status" value="1"/>
</dbReference>
<protein>
    <submittedName>
        <fullName evidence="5">Uncharacterized protein</fullName>
    </submittedName>
</protein>
<dbReference type="GO" id="GO:0061630">
    <property type="term" value="F:ubiquitin protein ligase activity"/>
    <property type="evidence" value="ECO:0000318"/>
    <property type="project" value="GO_Central"/>
</dbReference>
<dbReference type="InterPro" id="IPR011042">
    <property type="entry name" value="6-blade_b-propeller_TolB-like"/>
</dbReference>
<evidence type="ECO:0000256" key="4">
    <source>
        <dbReference type="SAM" id="Coils"/>
    </source>
</evidence>
<dbReference type="Proteomes" id="UP000001593">
    <property type="component" value="Unassembled WGS sequence"/>
</dbReference>
<dbReference type="SUPFAM" id="SSF101898">
    <property type="entry name" value="NHL repeat"/>
    <property type="match status" value="1"/>
</dbReference>
<dbReference type="GO" id="GO:0043161">
    <property type="term" value="P:proteasome-mediated ubiquitin-dependent protein catabolic process"/>
    <property type="evidence" value="ECO:0000318"/>
    <property type="project" value="GO_Central"/>
</dbReference>
<dbReference type="SUPFAM" id="SSF81296">
    <property type="entry name" value="E set domains"/>
    <property type="match status" value="1"/>
</dbReference>
<dbReference type="PROSITE" id="PS51125">
    <property type="entry name" value="NHL"/>
    <property type="match status" value="2"/>
</dbReference>
<dbReference type="CDD" id="cd05819">
    <property type="entry name" value="NHL"/>
    <property type="match status" value="1"/>
</dbReference>
<keyword evidence="6" id="KW-1185">Reference proteome</keyword>
<dbReference type="OMA" id="ICASYER"/>
<dbReference type="PROSITE" id="PS50194">
    <property type="entry name" value="FILAMIN_REPEAT"/>
    <property type="match status" value="1"/>
</dbReference>
<evidence type="ECO:0000256" key="1">
    <source>
        <dbReference type="ARBA" id="ARBA00022737"/>
    </source>
</evidence>
<dbReference type="InterPro" id="IPR050952">
    <property type="entry name" value="TRIM-NHL_E3_ligases"/>
</dbReference>
<dbReference type="Pfam" id="PF01436">
    <property type="entry name" value="NHL"/>
    <property type="match status" value="2"/>
</dbReference>
<organism evidence="5 6">
    <name type="scientific">Nematostella vectensis</name>
    <name type="common">Starlet sea anemone</name>
    <dbReference type="NCBI Taxonomy" id="45351"/>
    <lineage>
        <taxon>Eukaryota</taxon>
        <taxon>Metazoa</taxon>
        <taxon>Cnidaria</taxon>
        <taxon>Anthozoa</taxon>
        <taxon>Hexacorallia</taxon>
        <taxon>Actiniaria</taxon>
        <taxon>Edwardsiidae</taxon>
        <taxon>Nematostella</taxon>
    </lineage>
</organism>
<dbReference type="EMBL" id="DS469512">
    <property type="protein sequence ID" value="EDO48748.1"/>
    <property type="molecule type" value="Genomic_DNA"/>
</dbReference>
<dbReference type="eggNOG" id="KOG2177">
    <property type="taxonomic scope" value="Eukaryota"/>
</dbReference>
<keyword evidence="1" id="KW-0677">Repeat</keyword>
<feature type="repeat" description="NHL" evidence="3">
    <location>
        <begin position="364"/>
        <end position="407"/>
    </location>
</feature>
<feature type="coiled-coil region" evidence="4">
    <location>
        <begin position="23"/>
        <end position="94"/>
    </location>
</feature>
<dbReference type="AlphaFoldDB" id="A7RIN3"/>
<dbReference type="PANTHER" id="PTHR24104">
    <property type="entry name" value="E3 UBIQUITIN-PROTEIN LIGASE NHLRC1-RELATED"/>
    <property type="match status" value="1"/>
</dbReference>
<dbReference type="InterPro" id="IPR013783">
    <property type="entry name" value="Ig-like_fold"/>
</dbReference>
<sequence length="564" mass="62856">MSQTALDKFETLKAREKSLANIINDLKSTLNQLGKNAENAKKEVAKEADKLISCINASKKELQSRITTLKDELAKDMNKEKAEFEKRLKETKKVREDAAKYMNSPDSKLHEEIVRKICDDFINNAAKNCPSKYDPSIRFIESTEAAKLKEGKIGVVQIIKPTDPWKCSLVLNKEYKTEAGAIAKLNLFTYTAAGEPSIAPGSVIDTLVTPSTRVTDVRVKEGPAEGLSEVEFLPLISGEFNVDVLVHGLHVSGSPMKVKVLPREMRVVSEFIMKWGNTPPLRSLSGIAVNKKFTLVAITDDKQHCVAVFDRNGALLNIIGHEGGKRGCFNDPDGIAFLDEFIIVVADKNNHRMQVFDTRTGKVLNQFGKRGKKKGAFMSPLGVHVDDKGQIVVSDTYNGRIQVFNSKAELVEVIDLAQVVPDCLPSRTVTHSDLVVVADSRMPGVTLFNKKDQAKLEIGRSRSGPDDATVNSIAIDGNKNLVVCSNSLSCVQIGWWYPPSYLKDDMVPHSTLPPEVQHLLCLFERHIFDLIAKYYNSINFFLEHYHPRVWSHACMRIICASYER</sequence>
<dbReference type="GO" id="GO:0000209">
    <property type="term" value="P:protein polyubiquitination"/>
    <property type="evidence" value="ECO:0000318"/>
    <property type="project" value="GO_Central"/>
</dbReference>